<dbReference type="AlphaFoldDB" id="A0A336MLY6"/>
<organism evidence="7">
    <name type="scientific">Culicoides sonorensis</name>
    <name type="common">Biting midge</name>
    <dbReference type="NCBI Taxonomy" id="179676"/>
    <lineage>
        <taxon>Eukaryota</taxon>
        <taxon>Metazoa</taxon>
        <taxon>Ecdysozoa</taxon>
        <taxon>Arthropoda</taxon>
        <taxon>Hexapoda</taxon>
        <taxon>Insecta</taxon>
        <taxon>Pterygota</taxon>
        <taxon>Neoptera</taxon>
        <taxon>Endopterygota</taxon>
        <taxon>Diptera</taxon>
        <taxon>Nematocera</taxon>
        <taxon>Chironomoidea</taxon>
        <taxon>Ceratopogonidae</taxon>
        <taxon>Ceratopogoninae</taxon>
        <taxon>Culicoides</taxon>
        <taxon>Monoculicoides</taxon>
    </lineage>
</organism>
<proteinExistence type="inferred from homology"/>
<evidence type="ECO:0000256" key="1">
    <source>
        <dbReference type="ARBA" id="ARBA00008968"/>
    </source>
</evidence>
<dbReference type="InterPro" id="IPR004353">
    <property type="entry name" value="Mon1"/>
</dbReference>
<dbReference type="PANTHER" id="PTHR13027:SF7">
    <property type="entry name" value="VACUOLAR FUSION PROTEIN MON1 HOMOLOG"/>
    <property type="match status" value="1"/>
</dbReference>
<dbReference type="Pfam" id="PF19038">
    <property type="entry name" value="Fuz_longin_3"/>
    <property type="match status" value="1"/>
</dbReference>
<dbReference type="GO" id="GO:0032510">
    <property type="term" value="P:endosome to lysosome transport via multivesicular body sorting pathway"/>
    <property type="evidence" value="ECO:0007669"/>
    <property type="project" value="TreeGrafter"/>
</dbReference>
<feature type="domain" description="FUZ/MON1/HPS1 first Longin" evidence="4">
    <location>
        <begin position="126"/>
        <end position="248"/>
    </location>
</feature>
<dbReference type="EMBL" id="UFQT01000758">
    <property type="protein sequence ID" value="SSX27028.1"/>
    <property type="molecule type" value="Genomic_DNA"/>
</dbReference>
<dbReference type="InterPro" id="IPR043972">
    <property type="entry name" value="FUZ/MON1/HPS1_longin_1"/>
</dbReference>
<feature type="domain" description="FUZ/MON1/HPS1 second Longin" evidence="5">
    <location>
        <begin position="295"/>
        <end position="395"/>
    </location>
</feature>
<dbReference type="Pfam" id="PF19036">
    <property type="entry name" value="Fuz_longin_1"/>
    <property type="match status" value="1"/>
</dbReference>
<dbReference type="PANTHER" id="PTHR13027">
    <property type="entry name" value="SAND PROTEIN-RELATED"/>
    <property type="match status" value="1"/>
</dbReference>
<gene>
    <name evidence="7" type="primary">CSON014100</name>
</gene>
<sequence length="536" mass="60493">MGDKNESNTDDVVVPGTSNAPLLITNEIEELTEEILSSNKTNLHQKSLTGKILQIKQESLEEKTIGPDEQGSGDDIVGGNNSDNGSEMTKSSSFCSAVDEVGAINNFPDDADDFMHDPEFLSKQLHVFIISSAGKPIYTLHGNEDKLATLFGVMQAIVSVVQSNDDDNLKAIHAAGVRFVFLVKNPIILVAVSRTKKSVPQLQMLLHDVFNQIVSTLTLSHLTKVYDKWKNFDLRRLLSGSERLIHHLLLTDVKTKGISNNSFIFLTHSIRILPLQSGVRDSIVSAIQNNCSKIKNLVFAIMIAKSKLIALVRMKKYVIHPADLRIIFNLIDSTENFKYSESWTPICLPKFDPNGYMHAHVSYLADDCEACLLLMSVEQDHSVFSELSESKRKITEKLRRSNCLEAINESINNKGINLKAIGIPEIRHFLYRCKSSAQLVCSEITAPYNTAENFERLENTYFELHHRIHNSGRPLKLIYEAREKEILLVWVTQGYELFATFEPLIDKITVINLVNKLLKWIKKEEDYLFIMNAPSF</sequence>
<name>A0A336MLY6_CULSO</name>
<evidence type="ECO:0000256" key="2">
    <source>
        <dbReference type="RuleBase" id="RU367048"/>
    </source>
</evidence>
<dbReference type="GO" id="GO:0035658">
    <property type="term" value="C:Mon1-Ccz1 complex"/>
    <property type="evidence" value="ECO:0007669"/>
    <property type="project" value="TreeGrafter"/>
</dbReference>
<comment type="function">
    <text evidence="2">Plays an important role in membrane trafficking through the secretory apparatus.</text>
</comment>
<dbReference type="GO" id="GO:0006623">
    <property type="term" value="P:protein targeting to vacuole"/>
    <property type="evidence" value="ECO:0007669"/>
    <property type="project" value="UniProtKB-UniRule"/>
</dbReference>
<evidence type="ECO:0000313" key="7">
    <source>
        <dbReference type="EMBL" id="SSX27028.1"/>
    </source>
</evidence>
<dbReference type="InterPro" id="IPR043971">
    <property type="entry name" value="FUZ/MON1/HPS1_longin_2"/>
</dbReference>
<dbReference type="PRINTS" id="PR01546">
    <property type="entry name" value="YEAST73DUF"/>
</dbReference>
<reference evidence="7" key="1">
    <citation type="submission" date="2018-07" db="EMBL/GenBank/DDBJ databases">
        <authorList>
            <person name="Quirk P.G."/>
            <person name="Krulwich T.A."/>
        </authorList>
    </citation>
    <scope>NUCLEOTIDE SEQUENCE</scope>
</reference>
<comment type="similarity">
    <text evidence="1 2">Belongs to the MON1/SAND family.</text>
</comment>
<dbReference type="OMA" id="QQPFNAK"/>
<evidence type="ECO:0000256" key="3">
    <source>
        <dbReference type="SAM" id="MobiDB-lite"/>
    </source>
</evidence>
<evidence type="ECO:0000259" key="5">
    <source>
        <dbReference type="Pfam" id="PF19037"/>
    </source>
</evidence>
<dbReference type="Pfam" id="PF19037">
    <property type="entry name" value="Fuz_longin_2"/>
    <property type="match status" value="1"/>
</dbReference>
<feature type="compositionally biased region" description="Polar residues" evidence="3">
    <location>
        <begin position="79"/>
        <end position="91"/>
    </location>
</feature>
<protein>
    <recommendedName>
        <fullName evidence="2">Vacuolar fusion protein MON1 homolog</fullName>
    </recommendedName>
</protein>
<dbReference type="InterPro" id="IPR043970">
    <property type="entry name" value="FUZ/MON1/HPS1_longin_3"/>
</dbReference>
<dbReference type="VEuPathDB" id="VectorBase:CSON014100"/>
<evidence type="ECO:0000259" key="4">
    <source>
        <dbReference type="Pfam" id="PF19036"/>
    </source>
</evidence>
<feature type="region of interest" description="Disordered" evidence="3">
    <location>
        <begin position="63"/>
        <end position="91"/>
    </location>
</feature>
<evidence type="ECO:0000259" key="6">
    <source>
        <dbReference type="Pfam" id="PF19038"/>
    </source>
</evidence>
<accession>A0A336MLY6</accession>
<feature type="domain" description="FUZ/MON1/HPS1 third Longin" evidence="6">
    <location>
        <begin position="425"/>
        <end position="525"/>
    </location>
</feature>